<accession>A0ACC3D5Q4</accession>
<proteinExistence type="predicted"/>
<protein>
    <submittedName>
        <fullName evidence="1">Uncharacterized protein</fullName>
    </submittedName>
</protein>
<dbReference type="EMBL" id="JAWDJW010007405">
    <property type="protein sequence ID" value="KAK3062225.1"/>
    <property type="molecule type" value="Genomic_DNA"/>
</dbReference>
<name>A0ACC3D5Q4_9PEZI</name>
<evidence type="ECO:0000313" key="2">
    <source>
        <dbReference type="Proteomes" id="UP001186974"/>
    </source>
</evidence>
<dbReference type="Proteomes" id="UP001186974">
    <property type="component" value="Unassembled WGS sequence"/>
</dbReference>
<organism evidence="1 2">
    <name type="scientific">Coniosporium uncinatum</name>
    <dbReference type="NCBI Taxonomy" id="93489"/>
    <lineage>
        <taxon>Eukaryota</taxon>
        <taxon>Fungi</taxon>
        <taxon>Dikarya</taxon>
        <taxon>Ascomycota</taxon>
        <taxon>Pezizomycotina</taxon>
        <taxon>Dothideomycetes</taxon>
        <taxon>Dothideomycetes incertae sedis</taxon>
        <taxon>Coniosporium</taxon>
    </lineage>
</organism>
<reference evidence="1" key="1">
    <citation type="submission" date="2024-09" db="EMBL/GenBank/DDBJ databases">
        <title>Black Yeasts Isolated from many extreme environments.</title>
        <authorList>
            <person name="Coleine C."/>
            <person name="Stajich J.E."/>
            <person name="Selbmann L."/>
        </authorList>
    </citation>
    <scope>NUCLEOTIDE SEQUENCE</scope>
    <source>
        <strain evidence="1">CCFEE 5737</strain>
    </source>
</reference>
<evidence type="ECO:0000313" key="1">
    <source>
        <dbReference type="EMBL" id="KAK3062225.1"/>
    </source>
</evidence>
<sequence length="185" mass="21022">AASLGGGDVVVAEKRKAGVVMPEQRTRVEEKRQWQRQTEPLATFAREGRVLAPGAMTTPLVVQRVRRSCHLCQAEFAPPPQQGECAACGHVRCARCPRVMPARREKWVTGYPGDAQAESSDEEKEEERIREKEWEVTMPRVQRVYKKPRQRVRWSYEQCQALFVEGEAVCARCGHAKCDTCTRKP</sequence>
<feature type="non-terminal residue" evidence="1">
    <location>
        <position position="1"/>
    </location>
</feature>
<comment type="caution">
    <text evidence="1">The sequence shown here is derived from an EMBL/GenBank/DDBJ whole genome shotgun (WGS) entry which is preliminary data.</text>
</comment>
<gene>
    <name evidence="1" type="ORF">LTS18_004571</name>
</gene>
<keyword evidence="2" id="KW-1185">Reference proteome</keyword>